<reference evidence="2 3" key="2">
    <citation type="journal article" date="2011" name="J. Bacteriol.">
        <title>Complete genome sequences for the anaerobic, extremely thermophilic plant biomass-degrading bacteria Caldicellulosiruptor hydrothermalis, Caldicellulosiruptor kristjanssonii, Caldicellulosiruptor kronotskyensis, Caldicellulosiruptor owensenis, and Caldicellulosiruptor lactoaceticus.</title>
        <authorList>
            <person name="Blumer-Schuette S.E."/>
            <person name="Ozdemir I."/>
            <person name="Mistry D."/>
            <person name="Lucas S."/>
            <person name="Lapidus A."/>
            <person name="Cheng J.F."/>
            <person name="Goodwin L.A."/>
            <person name="Pitluck S."/>
            <person name="Land M.L."/>
            <person name="Hauser L.J."/>
            <person name="Woyke T."/>
            <person name="Mikhailova N."/>
            <person name="Pati A."/>
            <person name="Kyrpides N.C."/>
            <person name="Ivanova N."/>
            <person name="Detter J.C."/>
            <person name="Walston-Davenport K."/>
            <person name="Han S."/>
            <person name="Adams M.W."/>
            <person name="Kelly R.M."/>
        </authorList>
    </citation>
    <scope>NUCLEOTIDE SEQUENCE [LARGE SCALE GENOMIC DNA]</scope>
    <source>
        <strain evidence="3">ATCC 700167 / DSM 13100 / OL</strain>
    </source>
</reference>
<dbReference type="Pfam" id="PF01494">
    <property type="entry name" value="FAD_binding_3"/>
    <property type="match status" value="1"/>
</dbReference>
<keyword evidence="3" id="KW-1185">Reference proteome</keyword>
<proteinExistence type="predicted"/>
<dbReference type="PANTHER" id="PTHR42685">
    <property type="entry name" value="GERANYLGERANYL DIPHOSPHATE REDUCTASE"/>
    <property type="match status" value="1"/>
</dbReference>
<dbReference type="PRINTS" id="PR00420">
    <property type="entry name" value="RNGMNOXGNASE"/>
</dbReference>
<evidence type="ECO:0000313" key="3">
    <source>
        <dbReference type="Proteomes" id="UP000006889"/>
    </source>
</evidence>
<dbReference type="InterPro" id="IPR036188">
    <property type="entry name" value="FAD/NAD-bd_sf"/>
</dbReference>
<dbReference type="GO" id="GO:0071949">
    <property type="term" value="F:FAD binding"/>
    <property type="evidence" value="ECO:0007669"/>
    <property type="project" value="InterPro"/>
</dbReference>
<dbReference type="InterPro" id="IPR050407">
    <property type="entry name" value="Geranylgeranyl_reductase"/>
</dbReference>
<evidence type="ECO:0000313" key="2">
    <source>
        <dbReference type="EMBL" id="ADQ03713.1"/>
    </source>
</evidence>
<dbReference type="NCBIfam" id="NF008519">
    <property type="entry name" value="PRK11445.1"/>
    <property type="match status" value="1"/>
</dbReference>
<feature type="domain" description="FAD-binding" evidence="1">
    <location>
        <begin position="2"/>
        <end position="163"/>
    </location>
</feature>
<dbReference type="PANTHER" id="PTHR42685:SF22">
    <property type="entry name" value="CONDITIONED MEDIUM FACTOR RECEPTOR 1"/>
    <property type="match status" value="1"/>
</dbReference>
<accession>E4Q285</accession>
<gene>
    <name evidence="2" type="ordered locus">Calow_0105</name>
</gene>
<dbReference type="HOGENOM" id="CLU_024648_1_0_9"/>
<dbReference type="KEGG" id="cow:Calow_0105"/>
<dbReference type="Gene3D" id="3.50.50.60">
    <property type="entry name" value="FAD/NAD(P)-binding domain"/>
    <property type="match status" value="1"/>
</dbReference>
<reference key="1">
    <citation type="submission" date="2010-09" db="EMBL/GenBank/DDBJ databases">
        <title>Complete sequence of Caldicellulosiruptor owensensis OL.</title>
        <authorList>
            <consortium name="US DOE Joint Genome Institute"/>
            <person name="Lucas S."/>
            <person name="Copeland A."/>
            <person name="Lapidus A."/>
            <person name="Cheng J.-F."/>
            <person name="Bruce D."/>
            <person name="Goodwin L."/>
            <person name="Pitluck S."/>
            <person name="Davenport K."/>
            <person name="Detter J.C."/>
            <person name="Han C."/>
            <person name="Tapia R."/>
            <person name="Land M."/>
            <person name="Hauser L."/>
            <person name="Chang Y.-J."/>
            <person name="Jeffries C."/>
            <person name="Kyrpides N."/>
            <person name="Ivanova N."/>
            <person name="Mikhailova N."/>
            <person name="Blumer-Schuette S.E."/>
            <person name="Kelly R.M."/>
            <person name="Woyke T."/>
        </authorList>
    </citation>
    <scope>NUCLEOTIDE SEQUENCE</scope>
    <source>
        <strain>OL</strain>
    </source>
</reference>
<name>E4Q285_CALOW</name>
<dbReference type="eggNOG" id="COG0644">
    <property type="taxonomic scope" value="Bacteria"/>
</dbReference>
<sequence length="357" mass="40899">MYDIIIVGGGPAGSTLARLLSRNYNILLLEKRSFEKSDIRTKCCGGLIAPDAQLMLAKFGLGVPKEVLQTPQLFAVRAIDFDNSIERYYQRYYINIDREEFDKWLIRSIPSQVDVLTNSIYKSLEIVGNENIKVKFSWNGKEYKEQCKLLVGADGAFSKLRRQNFNNFLSPKLYIAIQEWFETGFNLDYYGAIFDREITDFYSWTIPKENHLLIGTALMPNKDALKKFELLKEKLKIYGFKVEKMTKRCSAYIFRPTSVRHIITGNDKIALIGEAAGFISPSSAEGLSFAFKSSLALAKALESGIDGYDKRYKENVKTLKKSILFKNIKSVIMYNPVLRRLVMKTGLLSVDIEKYFY</sequence>
<dbReference type="RefSeq" id="WP_013411128.1">
    <property type="nucleotide sequence ID" value="NC_014657.1"/>
</dbReference>
<dbReference type="EMBL" id="CP002216">
    <property type="protein sequence ID" value="ADQ03713.1"/>
    <property type="molecule type" value="Genomic_DNA"/>
</dbReference>
<organism evidence="2 3">
    <name type="scientific">Caldicellulosiruptor owensensis (strain ATCC 700167 / DSM 13100 / OL)</name>
    <dbReference type="NCBI Taxonomy" id="632518"/>
    <lineage>
        <taxon>Bacteria</taxon>
        <taxon>Bacillati</taxon>
        <taxon>Bacillota</taxon>
        <taxon>Bacillota incertae sedis</taxon>
        <taxon>Caldicellulosiruptorales</taxon>
        <taxon>Caldicellulosiruptoraceae</taxon>
        <taxon>Caldicellulosiruptor</taxon>
    </lineage>
</organism>
<dbReference type="OrthoDB" id="9806565at2"/>
<dbReference type="STRING" id="632518.Calow_0105"/>
<evidence type="ECO:0000259" key="1">
    <source>
        <dbReference type="Pfam" id="PF01494"/>
    </source>
</evidence>
<dbReference type="SUPFAM" id="SSF51905">
    <property type="entry name" value="FAD/NAD(P)-binding domain"/>
    <property type="match status" value="1"/>
</dbReference>
<dbReference type="AlphaFoldDB" id="E4Q285"/>
<protein>
    <submittedName>
        <fullName evidence="2">FAD dependent oxidoreductase</fullName>
    </submittedName>
</protein>
<dbReference type="InterPro" id="IPR002938">
    <property type="entry name" value="FAD-bd"/>
</dbReference>
<dbReference type="Proteomes" id="UP000006889">
    <property type="component" value="Chromosome"/>
</dbReference>